<dbReference type="GO" id="GO:0006352">
    <property type="term" value="P:DNA-templated transcription initiation"/>
    <property type="evidence" value="ECO:0007669"/>
    <property type="project" value="InterPro"/>
</dbReference>
<dbReference type="InterPro" id="IPR000943">
    <property type="entry name" value="RNA_pol_sigma70"/>
</dbReference>
<dbReference type="EMBL" id="CP003364">
    <property type="protein sequence ID" value="AGA28416.1"/>
    <property type="molecule type" value="Genomic_DNA"/>
</dbReference>
<gene>
    <name evidence="6" type="ordered locus">Sinac_4212</name>
</gene>
<dbReference type="InterPro" id="IPR014284">
    <property type="entry name" value="RNA_pol_sigma-70_dom"/>
</dbReference>
<dbReference type="eggNOG" id="COG1191">
    <property type="taxonomic scope" value="Bacteria"/>
</dbReference>
<keyword evidence="2" id="KW-0731">Sigma factor</keyword>
<dbReference type="CDD" id="cd06171">
    <property type="entry name" value="Sigma70_r4"/>
    <property type="match status" value="1"/>
</dbReference>
<evidence type="ECO:0000256" key="1">
    <source>
        <dbReference type="ARBA" id="ARBA00023015"/>
    </source>
</evidence>
<sequence length="208" mass="23502">MKADCPRLVCGGGARSAGASRRLTDEQRLVVERHWEKAIRLAEIQAVKHDYLDLDWASAAAYGLCDAALRFAPERGVKFWTFAVHRIRFAFVDLMREGRLRGYGRCSHVADAPVVHRTVDCDFAASLRSDEHQPGWEACSLDEVYSLTQRLSHNARETVRLHYGHGFNFKQIGHRLGLSPSRIGQIHKQALAFLRQATCPEHIGRRTA</sequence>
<keyword evidence="4" id="KW-0804">Transcription</keyword>
<dbReference type="InterPro" id="IPR007630">
    <property type="entry name" value="RNA_pol_sigma70_r4"/>
</dbReference>
<dbReference type="GO" id="GO:0016987">
    <property type="term" value="F:sigma factor activity"/>
    <property type="evidence" value="ECO:0007669"/>
    <property type="project" value="UniProtKB-KW"/>
</dbReference>
<feature type="domain" description="RNA polymerase sigma-70" evidence="5">
    <location>
        <begin position="168"/>
        <end position="194"/>
    </location>
</feature>
<evidence type="ECO:0000256" key="2">
    <source>
        <dbReference type="ARBA" id="ARBA00023082"/>
    </source>
</evidence>
<dbReference type="InterPro" id="IPR013325">
    <property type="entry name" value="RNA_pol_sigma_r2"/>
</dbReference>
<evidence type="ECO:0000313" key="6">
    <source>
        <dbReference type="EMBL" id="AGA28416.1"/>
    </source>
</evidence>
<protein>
    <submittedName>
        <fullName evidence="6">RNA polymerase sigma factor, sigma-70 family</fullName>
    </submittedName>
</protein>
<keyword evidence="1" id="KW-0805">Transcription regulation</keyword>
<accession>L0DIF3</accession>
<dbReference type="OrthoDB" id="9799825at2"/>
<dbReference type="KEGG" id="saci:Sinac_4212"/>
<dbReference type="PROSITE" id="PS00716">
    <property type="entry name" value="SIGMA70_2"/>
    <property type="match status" value="1"/>
</dbReference>
<dbReference type="AlphaFoldDB" id="L0DIF3"/>
<dbReference type="NCBIfam" id="TIGR02937">
    <property type="entry name" value="sigma70-ECF"/>
    <property type="match status" value="1"/>
</dbReference>
<dbReference type="GO" id="GO:0003677">
    <property type="term" value="F:DNA binding"/>
    <property type="evidence" value="ECO:0007669"/>
    <property type="project" value="UniProtKB-KW"/>
</dbReference>
<name>L0DIF3_SINAD</name>
<evidence type="ECO:0000313" key="7">
    <source>
        <dbReference type="Proteomes" id="UP000010798"/>
    </source>
</evidence>
<evidence type="ECO:0000259" key="5">
    <source>
        <dbReference type="PROSITE" id="PS00716"/>
    </source>
</evidence>
<evidence type="ECO:0000256" key="3">
    <source>
        <dbReference type="ARBA" id="ARBA00023125"/>
    </source>
</evidence>
<proteinExistence type="predicted"/>
<dbReference type="InterPro" id="IPR013324">
    <property type="entry name" value="RNA_pol_sigma_r3/r4-like"/>
</dbReference>
<reference evidence="6 7" key="1">
    <citation type="submission" date="2012-02" db="EMBL/GenBank/DDBJ databases">
        <title>Complete sequence of chromosome of Singulisphaera acidiphila DSM 18658.</title>
        <authorList>
            <consortium name="US DOE Joint Genome Institute (JGI-PGF)"/>
            <person name="Lucas S."/>
            <person name="Copeland A."/>
            <person name="Lapidus A."/>
            <person name="Glavina del Rio T."/>
            <person name="Dalin E."/>
            <person name="Tice H."/>
            <person name="Bruce D."/>
            <person name="Goodwin L."/>
            <person name="Pitluck S."/>
            <person name="Peters L."/>
            <person name="Ovchinnikova G."/>
            <person name="Chertkov O."/>
            <person name="Kyrpides N."/>
            <person name="Mavromatis K."/>
            <person name="Ivanova N."/>
            <person name="Brettin T."/>
            <person name="Detter J.C."/>
            <person name="Han C."/>
            <person name="Larimer F."/>
            <person name="Land M."/>
            <person name="Hauser L."/>
            <person name="Markowitz V."/>
            <person name="Cheng J.-F."/>
            <person name="Hugenholtz P."/>
            <person name="Woyke T."/>
            <person name="Wu D."/>
            <person name="Tindall B."/>
            <person name="Pomrenke H."/>
            <person name="Brambilla E."/>
            <person name="Klenk H.-P."/>
            <person name="Eisen J.A."/>
        </authorList>
    </citation>
    <scope>NUCLEOTIDE SEQUENCE [LARGE SCALE GENOMIC DNA]</scope>
    <source>
        <strain evidence="7">ATCC BAA-1392 / DSM 18658 / VKM B-2454 / MOB10</strain>
    </source>
</reference>
<organism evidence="6 7">
    <name type="scientific">Singulisphaera acidiphila (strain ATCC BAA-1392 / DSM 18658 / VKM B-2454 / MOB10)</name>
    <dbReference type="NCBI Taxonomy" id="886293"/>
    <lineage>
        <taxon>Bacteria</taxon>
        <taxon>Pseudomonadati</taxon>
        <taxon>Planctomycetota</taxon>
        <taxon>Planctomycetia</taxon>
        <taxon>Isosphaerales</taxon>
        <taxon>Isosphaeraceae</taxon>
        <taxon>Singulisphaera</taxon>
    </lineage>
</organism>
<keyword evidence="3" id="KW-0238">DNA-binding</keyword>
<dbReference type="Gene3D" id="1.10.1740.10">
    <property type="match status" value="1"/>
</dbReference>
<dbReference type="SUPFAM" id="SSF88946">
    <property type="entry name" value="Sigma2 domain of RNA polymerase sigma factors"/>
    <property type="match status" value="1"/>
</dbReference>
<dbReference type="Pfam" id="PF04545">
    <property type="entry name" value="Sigma70_r4"/>
    <property type="match status" value="1"/>
</dbReference>
<dbReference type="STRING" id="886293.Sinac_4212"/>
<dbReference type="RefSeq" id="WP_015247544.1">
    <property type="nucleotide sequence ID" value="NC_019892.1"/>
</dbReference>
<dbReference type="HOGENOM" id="CLU_1320185_0_0_0"/>
<dbReference type="SUPFAM" id="SSF88659">
    <property type="entry name" value="Sigma3 and sigma4 domains of RNA polymerase sigma factors"/>
    <property type="match status" value="1"/>
</dbReference>
<evidence type="ECO:0000256" key="4">
    <source>
        <dbReference type="ARBA" id="ARBA00023163"/>
    </source>
</evidence>
<dbReference type="Gene3D" id="1.20.140.160">
    <property type="match status" value="1"/>
</dbReference>
<keyword evidence="7" id="KW-1185">Reference proteome</keyword>
<dbReference type="Proteomes" id="UP000010798">
    <property type="component" value="Chromosome"/>
</dbReference>